<reference evidence="7 8" key="1">
    <citation type="submission" date="2024-05" db="EMBL/GenBank/DDBJ databases">
        <authorList>
            <person name="Wallberg A."/>
        </authorList>
    </citation>
    <scope>NUCLEOTIDE SEQUENCE [LARGE SCALE GENOMIC DNA]</scope>
</reference>
<feature type="domain" description="MRH" evidence="6">
    <location>
        <begin position="66"/>
        <end position="169"/>
    </location>
</feature>
<sequence length="288" mass="32665">MWRHNMLLLLTLIVFVKCDMVPLKVLNELPNQGYSGFNSPKSEDKLKLRMQPANFSGPDYLEKLIGKCFKHRDPKYEYVFCPFHNITQEDIQAFYEPYKGVLGVWGQWDIKDNQFAAMEMLEGSGCSAGRHRSTRVAIKCGKVTQLESVTEPDKCRYAAVFKTPLVCGINAMVVYPRLDAAELRERWDEASTDLYNQEITQLGYDNELERIFQAAGLRLSPSDLSSLMQSAQQEDEGTEEAQGGPGSCQERLTALQTRVQELEEEVKVKEEKIVELVIAAEEGGHQDD</sequence>
<proteinExistence type="predicted"/>
<dbReference type="Proteomes" id="UP001497623">
    <property type="component" value="Unassembled WGS sequence"/>
</dbReference>
<feature type="chain" id="PRO_5043550840" description="MRH domain-containing protein" evidence="5">
    <location>
        <begin position="19"/>
        <end position="288"/>
    </location>
</feature>
<dbReference type="InterPro" id="IPR044865">
    <property type="entry name" value="MRH_dom"/>
</dbReference>
<evidence type="ECO:0000256" key="3">
    <source>
        <dbReference type="SAM" id="Coils"/>
    </source>
</evidence>
<evidence type="ECO:0000256" key="4">
    <source>
        <dbReference type="SAM" id="MobiDB-lite"/>
    </source>
</evidence>
<dbReference type="EMBL" id="CAXKWB010021587">
    <property type="protein sequence ID" value="CAL4123285.1"/>
    <property type="molecule type" value="Genomic_DNA"/>
</dbReference>
<keyword evidence="3" id="KW-0175">Coiled coil</keyword>
<organism evidence="7 8">
    <name type="scientific">Meganyctiphanes norvegica</name>
    <name type="common">Northern krill</name>
    <name type="synonym">Thysanopoda norvegica</name>
    <dbReference type="NCBI Taxonomy" id="48144"/>
    <lineage>
        <taxon>Eukaryota</taxon>
        <taxon>Metazoa</taxon>
        <taxon>Ecdysozoa</taxon>
        <taxon>Arthropoda</taxon>
        <taxon>Crustacea</taxon>
        <taxon>Multicrustacea</taxon>
        <taxon>Malacostraca</taxon>
        <taxon>Eumalacostraca</taxon>
        <taxon>Eucarida</taxon>
        <taxon>Euphausiacea</taxon>
        <taxon>Euphausiidae</taxon>
        <taxon>Meganyctiphanes</taxon>
    </lineage>
</organism>
<feature type="region of interest" description="Disordered" evidence="4">
    <location>
        <begin position="224"/>
        <end position="247"/>
    </location>
</feature>
<keyword evidence="1 5" id="KW-0732">Signal</keyword>
<evidence type="ECO:0000259" key="6">
    <source>
        <dbReference type="PROSITE" id="PS51914"/>
    </source>
</evidence>
<evidence type="ECO:0000313" key="7">
    <source>
        <dbReference type="EMBL" id="CAL4123285.1"/>
    </source>
</evidence>
<evidence type="ECO:0000313" key="8">
    <source>
        <dbReference type="Proteomes" id="UP001497623"/>
    </source>
</evidence>
<evidence type="ECO:0000256" key="5">
    <source>
        <dbReference type="SAM" id="SignalP"/>
    </source>
</evidence>
<gene>
    <name evidence="7" type="ORF">MNOR_LOCUS23951</name>
</gene>
<dbReference type="PANTHER" id="PTHR12630">
    <property type="entry name" value="N-LINKED OLIGOSACCHARIDE PROCESSING"/>
    <property type="match status" value="1"/>
</dbReference>
<keyword evidence="2" id="KW-1015">Disulfide bond</keyword>
<dbReference type="GO" id="GO:0005794">
    <property type="term" value="C:Golgi apparatus"/>
    <property type="evidence" value="ECO:0007669"/>
    <property type="project" value="TreeGrafter"/>
</dbReference>
<name>A0AAV2RGZ8_MEGNR</name>
<dbReference type="Gene3D" id="2.70.130.10">
    <property type="entry name" value="Mannose-6-phosphate receptor binding domain"/>
    <property type="match status" value="1"/>
</dbReference>
<dbReference type="PROSITE" id="PS51914">
    <property type="entry name" value="MRH"/>
    <property type="match status" value="1"/>
</dbReference>
<dbReference type="AlphaFoldDB" id="A0AAV2RGZ8"/>
<dbReference type="InterPro" id="IPR009011">
    <property type="entry name" value="Man6P_isomerase_rcpt-bd_dom_sf"/>
</dbReference>
<feature type="signal peptide" evidence="5">
    <location>
        <begin position="1"/>
        <end position="18"/>
    </location>
</feature>
<accession>A0AAV2RGZ8</accession>
<dbReference type="InterPro" id="IPR039794">
    <property type="entry name" value="Gtb1-like"/>
</dbReference>
<dbReference type="InterPro" id="IPR036607">
    <property type="entry name" value="PRKCSH"/>
</dbReference>
<protein>
    <recommendedName>
        <fullName evidence="6">MRH domain-containing protein</fullName>
    </recommendedName>
</protein>
<comment type="caution">
    <text evidence="7">The sequence shown here is derived from an EMBL/GenBank/DDBJ whole genome shotgun (WGS) entry which is preliminary data.</text>
</comment>
<dbReference type="PANTHER" id="PTHR12630:SF6">
    <property type="entry name" value="N-ACETYLGLUCOSAMINE-1-PHOSPHOTRANSFERASE SUBUNIT GAMMA"/>
    <property type="match status" value="1"/>
</dbReference>
<evidence type="ECO:0000256" key="1">
    <source>
        <dbReference type="ARBA" id="ARBA00022729"/>
    </source>
</evidence>
<evidence type="ECO:0000256" key="2">
    <source>
        <dbReference type="ARBA" id="ARBA00023157"/>
    </source>
</evidence>
<feature type="coiled-coil region" evidence="3">
    <location>
        <begin position="252"/>
        <end position="279"/>
    </location>
</feature>
<dbReference type="SUPFAM" id="SSF50911">
    <property type="entry name" value="Mannose 6-phosphate receptor domain"/>
    <property type="match status" value="1"/>
</dbReference>
<keyword evidence="8" id="KW-1185">Reference proteome</keyword>
<dbReference type="Pfam" id="PF13015">
    <property type="entry name" value="PRKCSH_1"/>
    <property type="match status" value="1"/>
</dbReference>